<dbReference type="Pfam" id="PF09848">
    <property type="entry name" value="SLFN-g3_helicase"/>
    <property type="match status" value="1"/>
</dbReference>
<proteinExistence type="predicted"/>
<evidence type="ECO:0000259" key="1">
    <source>
        <dbReference type="SMART" id="SM00382"/>
    </source>
</evidence>
<comment type="caution">
    <text evidence="2">The sequence shown here is derived from an EMBL/GenBank/DDBJ whole genome shotgun (WGS) entry which is preliminary data.</text>
</comment>
<evidence type="ECO:0000313" key="2">
    <source>
        <dbReference type="EMBL" id="GAA2705152.1"/>
    </source>
</evidence>
<reference evidence="2 3" key="1">
    <citation type="journal article" date="2019" name="Int. J. Syst. Evol. Microbiol.">
        <title>The Global Catalogue of Microorganisms (GCM) 10K type strain sequencing project: providing services to taxonomists for standard genome sequencing and annotation.</title>
        <authorList>
            <consortium name="The Broad Institute Genomics Platform"/>
            <consortium name="The Broad Institute Genome Sequencing Center for Infectious Disease"/>
            <person name="Wu L."/>
            <person name="Ma J."/>
        </authorList>
    </citation>
    <scope>NUCLEOTIDE SEQUENCE [LARGE SCALE GENOMIC DNA]</scope>
    <source>
        <strain evidence="2 3">JCM 4531</strain>
    </source>
</reference>
<feature type="domain" description="AAA+ ATPase" evidence="1">
    <location>
        <begin position="285"/>
        <end position="432"/>
    </location>
</feature>
<dbReference type="Gene3D" id="3.40.50.300">
    <property type="entry name" value="P-loop containing nucleotide triphosphate hydrolases"/>
    <property type="match status" value="1"/>
</dbReference>
<dbReference type="InterPro" id="IPR018647">
    <property type="entry name" value="SLFN_3-like_DNA/RNA_helicase"/>
</dbReference>
<dbReference type="SUPFAM" id="SSF52540">
    <property type="entry name" value="P-loop containing nucleoside triphosphate hydrolases"/>
    <property type="match status" value="1"/>
</dbReference>
<organism evidence="2 3">
    <name type="scientific">Streptomyces violaceolatus</name>
    <dbReference type="NCBI Taxonomy" id="67378"/>
    <lineage>
        <taxon>Bacteria</taxon>
        <taxon>Bacillati</taxon>
        <taxon>Actinomycetota</taxon>
        <taxon>Actinomycetes</taxon>
        <taxon>Kitasatosporales</taxon>
        <taxon>Streptomycetaceae</taxon>
        <taxon>Streptomyces</taxon>
        <taxon>Streptomyces violaceoruber group</taxon>
    </lineage>
</organism>
<dbReference type="SMART" id="SM00382">
    <property type="entry name" value="AAA"/>
    <property type="match status" value="1"/>
</dbReference>
<accession>A0ABN3TIS5</accession>
<dbReference type="Proteomes" id="UP001499989">
    <property type="component" value="Unassembled WGS sequence"/>
</dbReference>
<name>A0ABN3TIS5_9ACTN</name>
<protein>
    <submittedName>
        <fullName evidence="2">DUF2075 domain-containing protein</fullName>
    </submittedName>
</protein>
<keyword evidence="3" id="KW-1185">Reference proteome</keyword>
<dbReference type="InterPro" id="IPR027417">
    <property type="entry name" value="P-loop_NTPase"/>
</dbReference>
<dbReference type="EMBL" id="BAAASK010000055">
    <property type="protein sequence ID" value="GAA2705152.1"/>
    <property type="molecule type" value="Genomic_DNA"/>
</dbReference>
<evidence type="ECO:0000313" key="3">
    <source>
        <dbReference type="Proteomes" id="UP001499989"/>
    </source>
</evidence>
<sequence length="668" mass="71575">MSDQFPSPQREAWGPVACAAGGRVGDIAAVLDEAAFLSGCAARYRAGGFGVLGAAEERSWRNSWPPLFAALVRAGLKDLQVYLEYGTPGGGRRLDALLVGAAPGGALGLVVIELKQWQSCRILDTDRVLRSDGVVTAHPVHQVAAYRSFFQHWRPESAPEMDVRAVVVLHNATAAEGSALAAGAGADVGVPVVTAEDLARPDGELARLLHCGDLAAPGTGQVSQFESIRWQPSSRLLDHVGADLEGSSRFVLVGDQQDAFVRIRRAAARHLPSPGQPAGPEGRGEGAVITVSGGPGSGKTALAVRLLGRLMRAHPATRPRFITPSGTLRAHLQDAVRGHGAARELFPAAGSLRSTARQAGALIIDEAQRIKRTGTGLPADLAAVLEHVPLAVVFLDERQIIRPDEGTTVEEIRAAARALGRTHHHLELTGSFRCSGSAAYTDWVDALLYGTPQPWTGHAGYGLHLADDPFQLEEWIEDATAQGHTARTTAGFCWPWTRTRPRGATALPLDIAIDVPGRPDPPARTWRAAWNAATALTHPDDGRPLAPHSQLWASHTGGHQQIGCIYTAQGLEYHHAGVIIGPDLTWTDGRWQAHPDQSRDETLRHLTPDQYLPYALNTYRVLLTRGTHTTHIHTTHPDTHQLLASLIPPIRRSPATAASKYSSESNAQ</sequence>
<gene>
    <name evidence="2" type="ORF">GCM10010310_79860</name>
</gene>
<dbReference type="InterPro" id="IPR003593">
    <property type="entry name" value="AAA+_ATPase"/>
</dbReference>